<dbReference type="RefSeq" id="WP_153501647.1">
    <property type="nucleotide sequence ID" value="NZ_WIRE01000001.1"/>
</dbReference>
<dbReference type="Proteomes" id="UP000469421">
    <property type="component" value="Unassembled WGS sequence"/>
</dbReference>
<comment type="caution">
    <text evidence="3">The sequence shown here is derived from an EMBL/GenBank/DDBJ whole genome shotgun (WGS) entry which is preliminary data.</text>
</comment>
<feature type="transmembrane region" description="Helical" evidence="1">
    <location>
        <begin position="103"/>
        <end position="123"/>
    </location>
</feature>
<accession>A0A6N7M2I2</accession>
<dbReference type="NCBIfam" id="NF037970">
    <property type="entry name" value="vanZ_1"/>
    <property type="match status" value="1"/>
</dbReference>
<evidence type="ECO:0000256" key="1">
    <source>
        <dbReference type="SAM" id="Phobius"/>
    </source>
</evidence>
<feature type="domain" description="VanZ-like" evidence="2">
    <location>
        <begin position="44"/>
        <end position="115"/>
    </location>
</feature>
<proteinExistence type="predicted"/>
<keyword evidence="4" id="KW-1185">Reference proteome</keyword>
<dbReference type="Pfam" id="PF04892">
    <property type="entry name" value="VanZ"/>
    <property type="match status" value="1"/>
</dbReference>
<evidence type="ECO:0000313" key="3">
    <source>
        <dbReference type="EMBL" id="MQX54370.1"/>
    </source>
</evidence>
<gene>
    <name evidence="3" type="ORF">GFN93_14030</name>
</gene>
<keyword evidence="1" id="KW-1133">Transmembrane helix</keyword>
<name>A0A6N7M2I2_9GAMM</name>
<keyword evidence="1" id="KW-0472">Membrane</keyword>
<dbReference type="EMBL" id="WIRE01000001">
    <property type="protein sequence ID" value="MQX54370.1"/>
    <property type="molecule type" value="Genomic_DNA"/>
</dbReference>
<evidence type="ECO:0000259" key="2">
    <source>
        <dbReference type="Pfam" id="PF04892"/>
    </source>
</evidence>
<dbReference type="InterPro" id="IPR006976">
    <property type="entry name" value="VanZ-like"/>
</dbReference>
<dbReference type="AlphaFoldDB" id="A0A6N7M2I2"/>
<organism evidence="3 4">
    <name type="scientific">Alcanivorax sediminis</name>
    <dbReference type="NCBI Taxonomy" id="2663008"/>
    <lineage>
        <taxon>Bacteria</taxon>
        <taxon>Pseudomonadati</taxon>
        <taxon>Pseudomonadota</taxon>
        <taxon>Gammaproteobacteria</taxon>
        <taxon>Oceanospirillales</taxon>
        <taxon>Alcanivoracaceae</taxon>
        <taxon>Alcanivorax</taxon>
    </lineage>
</organism>
<sequence length="125" mass="14137">MSVWIRRQLLLAQFLLVSLVFIVGALLPGPFREHVRDVMMLSRVDGYAHLFFIGLMSFLLARMGLRWYLTLLLMLAFGAMIEVVQIWVPGRSPSWQDFFDDGIGALIGIFIALLIPGTSRRVVNG</sequence>
<feature type="transmembrane region" description="Helical" evidence="1">
    <location>
        <begin position="44"/>
        <end position="61"/>
    </location>
</feature>
<feature type="transmembrane region" description="Helical" evidence="1">
    <location>
        <begin position="68"/>
        <end position="88"/>
    </location>
</feature>
<evidence type="ECO:0000313" key="4">
    <source>
        <dbReference type="Proteomes" id="UP000469421"/>
    </source>
</evidence>
<keyword evidence="1" id="KW-0812">Transmembrane</keyword>
<protein>
    <submittedName>
        <fullName evidence="3">VanZ family protein</fullName>
    </submittedName>
</protein>
<reference evidence="3 4" key="1">
    <citation type="submission" date="2019-10" db="EMBL/GenBank/DDBJ databases">
        <title>Alcanivorax sp.PA15-N-34 draft genome sequence.</title>
        <authorList>
            <person name="Liao X."/>
            <person name="Shao Z."/>
        </authorList>
    </citation>
    <scope>NUCLEOTIDE SEQUENCE [LARGE SCALE GENOMIC DNA]</scope>
    <source>
        <strain evidence="3 4">PA15-N-34</strain>
    </source>
</reference>